<name>A0A934HX94_9CLOT</name>
<organism evidence="1 2">
    <name type="scientific">Clostridium aciditolerans</name>
    <dbReference type="NCBI Taxonomy" id="339861"/>
    <lineage>
        <taxon>Bacteria</taxon>
        <taxon>Bacillati</taxon>
        <taxon>Bacillota</taxon>
        <taxon>Clostridia</taxon>
        <taxon>Eubacteriales</taxon>
        <taxon>Clostridiaceae</taxon>
        <taxon>Clostridium</taxon>
    </lineage>
</organism>
<dbReference type="EMBL" id="JAEEGB010000002">
    <property type="protein sequence ID" value="MBI6871241.1"/>
    <property type="molecule type" value="Genomic_DNA"/>
</dbReference>
<proteinExistence type="predicted"/>
<reference evidence="1" key="1">
    <citation type="submission" date="2020-12" db="EMBL/GenBank/DDBJ databases">
        <title>Clostridium thailandense sp. nov., a novel acetogenic bacterium isolated from peat land soil in Thailand.</title>
        <authorList>
            <person name="Chaikitkaew S."/>
            <person name="Birkeland N.K."/>
        </authorList>
    </citation>
    <scope>NUCLEOTIDE SEQUENCE</scope>
    <source>
        <strain evidence="1">DSM 17425</strain>
    </source>
</reference>
<comment type="caution">
    <text evidence="1">The sequence shown here is derived from an EMBL/GenBank/DDBJ whole genome shotgun (WGS) entry which is preliminary data.</text>
</comment>
<protein>
    <recommendedName>
        <fullName evidence="3">DUF523 domain-containing protein</fullName>
    </recommendedName>
</protein>
<evidence type="ECO:0000313" key="2">
    <source>
        <dbReference type="Proteomes" id="UP000622687"/>
    </source>
</evidence>
<gene>
    <name evidence="1" type="ORF">I6U51_00795</name>
</gene>
<dbReference type="Proteomes" id="UP000622687">
    <property type="component" value="Unassembled WGS sequence"/>
</dbReference>
<sequence length="189" mass="21983">MKRTKNIVILSHCILNVNSKVEGLCEFGNISNRLIKYLMDNDYGIIQLPCPELTMYGIKRWGHVKEQFDNPYYRKHCRKLFEPILEQIEDYINNGYKIETLIAVKGSPSCGRNLTCSSPEWGGEFMGKEDIEKKLNDLKTINKPGVFMEEIEQMLIEKNININIIDMDEENEDITMKNITELLGKMEIK</sequence>
<dbReference type="NCBIfam" id="NF045597">
    <property type="entry name" value="TudS_rel_CD3072"/>
    <property type="match status" value="1"/>
</dbReference>
<dbReference type="AlphaFoldDB" id="A0A934HX94"/>
<evidence type="ECO:0000313" key="1">
    <source>
        <dbReference type="EMBL" id="MBI6871241.1"/>
    </source>
</evidence>
<evidence type="ECO:0008006" key="3">
    <source>
        <dbReference type="Google" id="ProtNLM"/>
    </source>
</evidence>
<accession>A0A934HX94</accession>
<keyword evidence="2" id="KW-1185">Reference proteome</keyword>
<dbReference type="RefSeq" id="WP_211140707.1">
    <property type="nucleotide sequence ID" value="NZ_JAEEGB010000002.1"/>
</dbReference>
<dbReference type="InterPro" id="IPR054648">
    <property type="entry name" value="TudS-rel"/>
</dbReference>